<sequence length="229" mass="26379">MDKTILVVDDDRDIVRLVGETLRYEGFEAIPAFSGEEALAAFRQRRIDFVILDIMMPEPDGLETCRRIRETDHVPILLLSARNREIDKIVGLEIGADDYMTKPFSVQELAARVKAHFRRVERMREDLRGLKVSRSASLVVNESTYEAFVDGRKVDLSAKEFQILHYLVQNPNRVLSREQVYRHVWEDEFGGDMNTVTVHIKNLRKKLNKDVIKTIWGVGYKFIGEGAGE</sequence>
<evidence type="ECO:0000256" key="5">
    <source>
        <dbReference type="ARBA" id="ARBA00023163"/>
    </source>
</evidence>
<keyword evidence="4 7" id="KW-0238">DNA-binding</keyword>
<dbReference type="Gene3D" id="1.10.10.10">
    <property type="entry name" value="Winged helix-like DNA-binding domain superfamily/Winged helix DNA-binding domain"/>
    <property type="match status" value="1"/>
</dbReference>
<dbReference type="Proteomes" id="UP001595843">
    <property type="component" value="Unassembled WGS sequence"/>
</dbReference>
<dbReference type="SUPFAM" id="SSF52172">
    <property type="entry name" value="CheY-like"/>
    <property type="match status" value="1"/>
</dbReference>
<dbReference type="PANTHER" id="PTHR48111:SF40">
    <property type="entry name" value="PHOSPHATE REGULON TRANSCRIPTIONAL REGULATORY PROTEIN PHOB"/>
    <property type="match status" value="1"/>
</dbReference>
<accession>A0ABV8JJJ4</accession>
<dbReference type="InterPro" id="IPR036388">
    <property type="entry name" value="WH-like_DNA-bd_sf"/>
</dbReference>
<evidence type="ECO:0000256" key="4">
    <source>
        <dbReference type="ARBA" id="ARBA00023125"/>
    </source>
</evidence>
<keyword evidence="5" id="KW-0804">Transcription</keyword>
<dbReference type="RefSeq" id="WP_380704748.1">
    <property type="nucleotide sequence ID" value="NZ_JBHSAP010000009.1"/>
</dbReference>
<dbReference type="Pfam" id="PF00486">
    <property type="entry name" value="Trans_reg_C"/>
    <property type="match status" value="1"/>
</dbReference>
<proteinExistence type="predicted"/>
<evidence type="ECO:0000256" key="2">
    <source>
        <dbReference type="ARBA" id="ARBA00023012"/>
    </source>
</evidence>
<keyword evidence="11" id="KW-1185">Reference proteome</keyword>
<gene>
    <name evidence="10" type="ORF">ACFOUO_10110</name>
</gene>
<feature type="modified residue" description="4-aspartylphosphate" evidence="6">
    <location>
        <position position="53"/>
    </location>
</feature>
<comment type="caution">
    <text evidence="10">The sequence shown here is derived from an EMBL/GenBank/DDBJ whole genome shotgun (WGS) entry which is preliminary data.</text>
</comment>
<dbReference type="PANTHER" id="PTHR48111">
    <property type="entry name" value="REGULATOR OF RPOS"/>
    <property type="match status" value="1"/>
</dbReference>
<dbReference type="Gene3D" id="6.10.250.690">
    <property type="match status" value="1"/>
</dbReference>
<dbReference type="PROSITE" id="PS51755">
    <property type="entry name" value="OMPR_PHOB"/>
    <property type="match status" value="1"/>
</dbReference>
<reference evidence="11" key="1">
    <citation type="journal article" date="2019" name="Int. J. Syst. Evol. Microbiol.">
        <title>The Global Catalogue of Microorganisms (GCM) 10K type strain sequencing project: providing services to taxonomists for standard genome sequencing and annotation.</title>
        <authorList>
            <consortium name="The Broad Institute Genomics Platform"/>
            <consortium name="The Broad Institute Genome Sequencing Center for Infectious Disease"/>
            <person name="Wu L."/>
            <person name="Ma J."/>
        </authorList>
    </citation>
    <scope>NUCLEOTIDE SEQUENCE [LARGE SCALE GENOMIC DNA]</scope>
    <source>
        <strain evidence="11">IBRC-M 10813</strain>
    </source>
</reference>
<keyword evidence="1 6" id="KW-0597">Phosphoprotein</keyword>
<dbReference type="PROSITE" id="PS50110">
    <property type="entry name" value="RESPONSE_REGULATORY"/>
    <property type="match status" value="1"/>
</dbReference>
<keyword evidence="2" id="KW-0902">Two-component regulatory system</keyword>
<organism evidence="10 11">
    <name type="scientific">Salinithrix halophila</name>
    <dbReference type="NCBI Taxonomy" id="1485204"/>
    <lineage>
        <taxon>Bacteria</taxon>
        <taxon>Bacillati</taxon>
        <taxon>Bacillota</taxon>
        <taxon>Bacilli</taxon>
        <taxon>Bacillales</taxon>
        <taxon>Thermoactinomycetaceae</taxon>
        <taxon>Salinithrix</taxon>
    </lineage>
</organism>
<dbReference type="InterPro" id="IPR039420">
    <property type="entry name" value="WalR-like"/>
</dbReference>
<dbReference type="SUPFAM" id="SSF46894">
    <property type="entry name" value="C-terminal effector domain of the bipartite response regulators"/>
    <property type="match status" value="1"/>
</dbReference>
<evidence type="ECO:0000256" key="6">
    <source>
        <dbReference type="PROSITE-ProRule" id="PRU00169"/>
    </source>
</evidence>
<dbReference type="InterPro" id="IPR016032">
    <property type="entry name" value="Sig_transdc_resp-reg_C-effctor"/>
</dbReference>
<evidence type="ECO:0000256" key="7">
    <source>
        <dbReference type="PROSITE-ProRule" id="PRU01091"/>
    </source>
</evidence>
<keyword evidence="3" id="KW-0805">Transcription regulation</keyword>
<evidence type="ECO:0000256" key="3">
    <source>
        <dbReference type="ARBA" id="ARBA00023015"/>
    </source>
</evidence>
<dbReference type="InterPro" id="IPR001789">
    <property type="entry name" value="Sig_transdc_resp-reg_receiver"/>
</dbReference>
<dbReference type="SMART" id="SM00862">
    <property type="entry name" value="Trans_reg_C"/>
    <property type="match status" value="1"/>
</dbReference>
<feature type="domain" description="Response regulatory" evidence="8">
    <location>
        <begin position="4"/>
        <end position="117"/>
    </location>
</feature>
<dbReference type="EMBL" id="JBHSAP010000009">
    <property type="protein sequence ID" value="MFC4077168.1"/>
    <property type="molecule type" value="Genomic_DNA"/>
</dbReference>
<feature type="domain" description="OmpR/PhoB-type" evidence="9">
    <location>
        <begin position="130"/>
        <end position="224"/>
    </location>
</feature>
<evidence type="ECO:0000313" key="10">
    <source>
        <dbReference type="EMBL" id="MFC4077168.1"/>
    </source>
</evidence>
<dbReference type="Pfam" id="PF00072">
    <property type="entry name" value="Response_reg"/>
    <property type="match status" value="1"/>
</dbReference>
<name>A0ABV8JJJ4_9BACL</name>
<evidence type="ECO:0000259" key="9">
    <source>
        <dbReference type="PROSITE" id="PS51755"/>
    </source>
</evidence>
<dbReference type="InterPro" id="IPR011006">
    <property type="entry name" value="CheY-like_superfamily"/>
</dbReference>
<dbReference type="CDD" id="cd00383">
    <property type="entry name" value="trans_reg_C"/>
    <property type="match status" value="1"/>
</dbReference>
<evidence type="ECO:0000259" key="8">
    <source>
        <dbReference type="PROSITE" id="PS50110"/>
    </source>
</evidence>
<evidence type="ECO:0000313" key="11">
    <source>
        <dbReference type="Proteomes" id="UP001595843"/>
    </source>
</evidence>
<dbReference type="SMART" id="SM00448">
    <property type="entry name" value="REC"/>
    <property type="match status" value="1"/>
</dbReference>
<feature type="DNA-binding region" description="OmpR/PhoB-type" evidence="7">
    <location>
        <begin position="130"/>
        <end position="224"/>
    </location>
</feature>
<evidence type="ECO:0000256" key="1">
    <source>
        <dbReference type="ARBA" id="ARBA00022553"/>
    </source>
</evidence>
<dbReference type="InterPro" id="IPR001867">
    <property type="entry name" value="OmpR/PhoB-type_DNA-bd"/>
</dbReference>
<dbReference type="Gene3D" id="3.40.50.2300">
    <property type="match status" value="1"/>
</dbReference>
<protein>
    <submittedName>
        <fullName evidence="10">Response regulator transcription factor</fullName>
    </submittedName>
</protein>